<evidence type="ECO:0000256" key="3">
    <source>
        <dbReference type="SAM" id="SignalP"/>
    </source>
</evidence>
<evidence type="ECO:0000313" key="5">
    <source>
        <dbReference type="Proteomes" id="UP001152320"/>
    </source>
</evidence>
<feature type="transmembrane region" description="Helical" evidence="2">
    <location>
        <begin position="487"/>
        <end position="508"/>
    </location>
</feature>
<evidence type="ECO:0000256" key="2">
    <source>
        <dbReference type="SAM" id="Phobius"/>
    </source>
</evidence>
<dbReference type="EMBL" id="JAIZAY010000001">
    <property type="protein sequence ID" value="KAJ8049797.1"/>
    <property type="molecule type" value="Genomic_DNA"/>
</dbReference>
<keyword evidence="2" id="KW-0812">Transmembrane</keyword>
<keyword evidence="3" id="KW-0732">Signal</keyword>
<dbReference type="AlphaFoldDB" id="A0A9Q1HH84"/>
<evidence type="ECO:0000256" key="1">
    <source>
        <dbReference type="SAM" id="MobiDB-lite"/>
    </source>
</evidence>
<feature type="chain" id="PRO_5040225929" description="Ig-like domain-containing protein" evidence="3">
    <location>
        <begin position="19"/>
        <end position="589"/>
    </location>
</feature>
<keyword evidence="2" id="KW-1133">Transmembrane helix</keyword>
<dbReference type="OrthoDB" id="427518at2759"/>
<protein>
    <recommendedName>
        <fullName evidence="6">Ig-like domain-containing protein</fullName>
    </recommendedName>
</protein>
<feature type="compositionally biased region" description="Polar residues" evidence="1">
    <location>
        <begin position="579"/>
        <end position="589"/>
    </location>
</feature>
<accession>A0A9Q1HH84</accession>
<sequence>MDCQGIIVLLLIFIQSDSSFCSDEHSEAKCISPQYLEIRTTSTIQCLFHQDFFAVLWYNSTDSLKDGPILEYQNMTKSGPGFTLGEFDIHQNGSLIINNVSLSHERTFMVGYLRFKFNEPTFINVEVLVTVRPPVPFPVLDVCGNTTSKCFSEVRNQSIQCSVRKARPEVSLYLSSRTVAGDINVSSDKIITPEGEGYTSRVTTNDVFHYSSLLQLLVCKASCPQGILENNESMVLAQKVDVDLSRWKAIHKYIERNTSMELSCTENRTGFLLWKKILSANEHHLLVYAVHLGKSLTEKFVNDIALRYDGSLTTSLAEVRHEGRYLCIYGDGLTDNVTLYDVNIIVTAYPIIDGCAQEMCCVLKAELNGNLTCKVTGIRPMVELEWKVFDDSYEGYITFTNHRLTFIDNGETFDVTLTAAYSTVSDSLTERVLVECYVSSKSLANLSTQVDLTFVADVSRPHTTHRSFTHSYPPNVNCVSPTTVIKLSVALCLSIVTNVILIVGLLHASREMIIRWCRNEGSRQVSQTESRSNIASTSGKNSNEDCAEEAHAMIAFNVPSTTGKNLNESGEEEELHETTAFNVPSTSDV</sequence>
<keyword evidence="2" id="KW-0472">Membrane</keyword>
<feature type="region of interest" description="Disordered" evidence="1">
    <location>
        <begin position="558"/>
        <end position="589"/>
    </location>
</feature>
<feature type="compositionally biased region" description="Polar residues" evidence="1">
    <location>
        <begin position="558"/>
        <end position="567"/>
    </location>
</feature>
<evidence type="ECO:0008006" key="6">
    <source>
        <dbReference type="Google" id="ProtNLM"/>
    </source>
</evidence>
<comment type="caution">
    <text evidence="4">The sequence shown here is derived from an EMBL/GenBank/DDBJ whole genome shotgun (WGS) entry which is preliminary data.</text>
</comment>
<feature type="signal peptide" evidence="3">
    <location>
        <begin position="1"/>
        <end position="18"/>
    </location>
</feature>
<reference evidence="4" key="1">
    <citation type="submission" date="2021-10" db="EMBL/GenBank/DDBJ databases">
        <title>Tropical sea cucumber genome reveals ecological adaptation and Cuvierian tubules defense mechanism.</title>
        <authorList>
            <person name="Chen T."/>
        </authorList>
    </citation>
    <scope>NUCLEOTIDE SEQUENCE</scope>
    <source>
        <strain evidence="4">Nanhai2018</strain>
        <tissue evidence="4">Muscle</tissue>
    </source>
</reference>
<proteinExistence type="predicted"/>
<organism evidence="4 5">
    <name type="scientific">Holothuria leucospilota</name>
    <name type="common">Black long sea cucumber</name>
    <name type="synonym">Mertensiothuria leucospilota</name>
    <dbReference type="NCBI Taxonomy" id="206669"/>
    <lineage>
        <taxon>Eukaryota</taxon>
        <taxon>Metazoa</taxon>
        <taxon>Echinodermata</taxon>
        <taxon>Eleutherozoa</taxon>
        <taxon>Echinozoa</taxon>
        <taxon>Holothuroidea</taxon>
        <taxon>Aspidochirotacea</taxon>
        <taxon>Aspidochirotida</taxon>
        <taxon>Holothuriidae</taxon>
        <taxon>Holothuria</taxon>
    </lineage>
</organism>
<dbReference type="Proteomes" id="UP001152320">
    <property type="component" value="Chromosome 1"/>
</dbReference>
<evidence type="ECO:0000313" key="4">
    <source>
        <dbReference type="EMBL" id="KAJ8049797.1"/>
    </source>
</evidence>
<gene>
    <name evidence="4" type="ORF">HOLleu_02701</name>
</gene>
<keyword evidence="5" id="KW-1185">Reference proteome</keyword>
<name>A0A9Q1HH84_HOLLE</name>